<comment type="caution">
    <text evidence="1">The sequence shown here is derived from an EMBL/GenBank/DDBJ whole genome shotgun (WGS) entry which is preliminary data.</text>
</comment>
<accession>A0AAV9D9S3</accession>
<evidence type="ECO:0000313" key="1">
    <source>
        <dbReference type="EMBL" id="KAK1297691.1"/>
    </source>
</evidence>
<sequence length="67" mass="7718">MEVLIESRTIQHERTRVDIYTNKCGLYLPRRTGNHHPIEGFLPQKDQLLDNLSHCPVNTRQFGVSSG</sequence>
<gene>
    <name evidence="1" type="ORF">QJS10_CPB15g01012</name>
</gene>
<organism evidence="1 2">
    <name type="scientific">Acorus calamus</name>
    <name type="common">Sweet flag</name>
    <dbReference type="NCBI Taxonomy" id="4465"/>
    <lineage>
        <taxon>Eukaryota</taxon>
        <taxon>Viridiplantae</taxon>
        <taxon>Streptophyta</taxon>
        <taxon>Embryophyta</taxon>
        <taxon>Tracheophyta</taxon>
        <taxon>Spermatophyta</taxon>
        <taxon>Magnoliopsida</taxon>
        <taxon>Liliopsida</taxon>
        <taxon>Acoraceae</taxon>
        <taxon>Acorus</taxon>
    </lineage>
</organism>
<proteinExistence type="predicted"/>
<reference evidence="1" key="2">
    <citation type="submission" date="2023-06" db="EMBL/GenBank/DDBJ databases">
        <authorList>
            <person name="Ma L."/>
            <person name="Liu K.-W."/>
            <person name="Li Z."/>
            <person name="Hsiao Y.-Y."/>
            <person name="Qi Y."/>
            <person name="Fu T."/>
            <person name="Tang G."/>
            <person name="Zhang D."/>
            <person name="Sun W.-H."/>
            <person name="Liu D.-K."/>
            <person name="Li Y."/>
            <person name="Chen G.-Z."/>
            <person name="Liu X.-D."/>
            <person name="Liao X.-Y."/>
            <person name="Jiang Y.-T."/>
            <person name="Yu X."/>
            <person name="Hao Y."/>
            <person name="Huang J."/>
            <person name="Zhao X.-W."/>
            <person name="Ke S."/>
            <person name="Chen Y.-Y."/>
            <person name="Wu W.-L."/>
            <person name="Hsu J.-L."/>
            <person name="Lin Y.-F."/>
            <person name="Huang M.-D."/>
            <person name="Li C.-Y."/>
            <person name="Huang L."/>
            <person name="Wang Z.-W."/>
            <person name="Zhao X."/>
            <person name="Zhong W.-Y."/>
            <person name="Peng D.-H."/>
            <person name="Ahmad S."/>
            <person name="Lan S."/>
            <person name="Zhang J.-S."/>
            <person name="Tsai W.-C."/>
            <person name="Van De Peer Y."/>
            <person name="Liu Z.-J."/>
        </authorList>
    </citation>
    <scope>NUCLEOTIDE SEQUENCE</scope>
    <source>
        <strain evidence="1">CP</strain>
        <tissue evidence="1">Leaves</tissue>
    </source>
</reference>
<reference evidence="1" key="1">
    <citation type="journal article" date="2023" name="Nat. Commun.">
        <title>Diploid and tetraploid genomes of Acorus and the evolution of monocots.</title>
        <authorList>
            <person name="Ma L."/>
            <person name="Liu K.W."/>
            <person name="Li Z."/>
            <person name="Hsiao Y.Y."/>
            <person name="Qi Y."/>
            <person name="Fu T."/>
            <person name="Tang G.D."/>
            <person name="Zhang D."/>
            <person name="Sun W.H."/>
            <person name="Liu D.K."/>
            <person name="Li Y."/>
            <person name="Chen G.Z."/>
            <person name="Liu X.D."/>
            <person name="Liao X.Y."/>
            <person name="Jiang Y.T."/>
            <person name="Yu X."/>
            <person name="Hao Y."/>
            <person name="Huang J."/>
            <person name="Zhao X.W."/>
            <person name="Ke S."/>
            <person name="Chen Y.Y."/>
            <person name="Wu W.L."/>
            <person name="Hsu J.L."/>
            <person name="Lin Y.F."/>
            <person name="Huang M.D."/>
            <person name="Li C.Y."/>
            <person name="Huang L."/>
            <person name="Wang Z.W."/>
            <person name="Zhao X."/>
            <person name="Zhong W.Y."/>
            <person name="Peng D.H."/>
            <person name="Ahmad S."/>
            <person name="Lan S."/>
            <person name="Zhang J.S."/>
            <person name="Tsai W.C."/>
            <person name="Van de Peer Y."/>
            <person name="Liu Z.J."/>
        </authorList>
    </citation>
    <scope>NUCLEOTIDE SEQUENCE</scope>
    <source>
        <strain evidence="1">CP</strain>
    </source>
</reference>
<name>A0AAV9D9S3_ACOCL</name>
<evidence type="ECO:0000313" key="2">
    <source>
        <dbReference type="Proteomes" id="UP001180020"/>
    </source>
</evidence>
<dbReference type="Proteomes" id="UP001180020">
    <property type="component" value="Unassembled WGS sequence"/>
</dbReference>
<dbReference type="EMBL" id="JAUJYO010000015">
    <property type="protein sequence ID" value="KAK1297691.1"/>
    <property type="molecule type" value="Genomic_DNA"/>
</dbReference>
<keyword evidence="2" id="KW-1185">Reference proteome</keyword>
<dbReference type="AlphaFoldDB" id="A0AAV9D9S3"/>
<protein>
    <submittedName>
        <fullName evidence="1">Uncharacterized protein</fullName>
    </submittedName>
</protein>